<dbReference type="RefSeq" id="WP_165961016.1">
    <property type="nucleotide sequence ID" value="NZ_SLWS01000019.1"/>
</dbReference>
<proteinExistence type="predicted"/>
<keyword evidence="4" id="KW-1185">Reference proteome</keyword>
<reference evidence="3 4" key="1">
    <citation type="submission" date="2019-03" db="EMBL/GenBank/DDBJ databases">
        <title>Genomic Encyclopedia of Type Strains, Phase IV (KMG-IV): sequencing the most valuable type-strain genomes for metagenomic binning, comparative biology and taxonomic classification.</title>
        <authorList>
            <person name="Goeker M."/>
        </authorList>
    </citation>
    <scope>NUCLEOTIDE SEQUENCE [LARGE SCALE GENOMIC DNA]</scope>
    <source>
        <strain evidence="3 4">DSM 45934</strain>
    </source>
</reference>
<dbReference type="Gene3D" id="1.10.260.40">
    <property type="entry name" value="lambda repressor-like DNA-binding domains"/>
    <property type="match status" value="1"/>
</dbReference>
<dbReference type="EMBL" id="SLWS01000019">
    <property type="protein sequence ID" value="TCO46444.1"/>
    <property type="molecule type" value="Genomic_DNA"/>
</dbReference>
<dbReference type="SUPFAM" id="SSF47413">
    <property type="entry name" value="lambda repressor-like DNA-binding domains"/>
    <property type="match status" value="1"/>
</dbReference>
<accession>A0A4R2IN38</accession>
<feature type="region of interest" description="Disordered" evidence="1">
    <location>
        <begin position="96"/>
        <end position="123"/>
    </location>
</feature>
<dbReference type="PROSITE" id="PS50943">
    <property type="entry name" value="HTH_CROC1"/>
    <property type="match status" value="1"/>
</dbReference>
<dbReference type="CDD" id="cd00093">
    <property type="entry name" value="HTH_XRE"/>
    <property type="match status" value="1"/>
</dbReference>
<sequence length="485" mass="51249">MTADGATADSAAAQLAQEIKRLRKAADLSQPELAGMIGYTRQYVSMAERAGKNVPSQELIKALDKALAANGALIALRQNAKVEQAALRQDMTAMERPTGPVASPTVDAGSATTMSSGNSARVERNPVNRRSFLAVGGAAAFGTALSSQTRVLQALEIVTSGHADTLGVAIDCLNELISHYSEKLSVAPLAETYGDLLNVRSYAGGLLDRPGTSAPQRSDLTFAAGRLSNLLAVATSYMGDHESALVWCVDAERRGDESGSRDIAGWAALTRATMAYYQGRTSRSVELVVQGQAVAPMGTVARAKLAAHEMRARAMLGDTEGMTHAKRRATNAIADLPTNVATTGAFSIALAEDPPYTATSLLLLNRFQEAASATRSVINAAYPTSTHNRNRQSSSYARTLLILGLAEAGLGHIDEAAVAGRTALDSSGLVWPTLVLAGKLDQALIRGHKDAAEVVGYHDLYLDMTDRASSELRHHCSHLAPKEKE</sequence>
<organism evidence="3 4">
    <name type="scientific">Actinocrispum wychmicini</name>
    <dbReference type="NCBI Taxonomy" id="1213861"/>
    <lineage>
        <taxon>Bacteria</taxon>
        <taxon>Bacillati</taxon>
        <taxon>Actinomycetota</taxon>
        <taxon>Actinomycetes</taxon>
        <taxon>Pseudonocardiales</taxon>
        <taxon>Pseudonocardiaceae</taxon>
        <taxon>Actinocrispum</taxon>
    </lineage>
</organism>
<dbReference type="InterPro" id="IPR001387">
    <property type="entry name" value="Cro/C1-type_HTH"/>
</dbReference>
<feature type="domain" description="HTH cro/C1-type" evidence="2">
    <location>
        <begin position="19"/>
        <end position="74"/>
    </location>
</feature>
<feature type="compositionally biased region" description="Polar residues" evidence="1">
    <location>
        <begin position="110"/>
        <end position="119"/>
    </location>
</feature>
<dbReference type="InterPro" id="IPR010982">
    <property type="entry name" value="Lambda_DNA-bd_dom_sf"/>
</dbReference>
<dbReference type="GO" id="GO:0003677">
    <property type="term" value="F:DNA binding"/>
    <property type="evidence" value="ECO:0007669"/>
    <property type="project" value="InterPro"/>
</dbReference>
<dbReference type="SMART" id="SM00530">
    <property type="entry name" value="HTH_XRE"/>
    <property type="match status" value="1"/>
</dbReference>
<evidence type="ECO:0000259" key="2">
    <source>
        <dbReference type="PROSITE" id="PS50943"/>
    </source>
</evidence>
<evidence type="ECO:0000313" key="3">
    <source>
        <dbReference type="EMBL" id="TCO46444.1"/>
    </source>
</evidence>
<comment type="caution">
    <text evidence="3">The sequence shown here is derived from an EMBL/GenBank/DDBJ whole genome shotgun (WGS) entry which is preliminary data.</text>
</comment>
<evidence type="ECO:0000313" key="4">
    <source>
        <dbReference type="Proteomes" id="UP000295680"/>
    </source>
</evidence>
<dbReference type="Pfam" id="PF13560">
    <property type="entry name" value="HTH_31"/>
    <property type="match status" value="1"/>
</dbReference>
<dbReference type="AlphaFoldDB" id="A0A4R2IN38"/>
<dbReference type="Proteomes" id="UP000295680">
    <property type="component" value="Unassembled WGS sequence"/>
</dbReference>
<protein>
    <submittedName>
        <fullName evidence="3">Helix-turn-helix protein</fullName>
    </submittedName>
</protein>
<evidence type="ECO:0000256" key="1">
    <source>
        <dbReference type="SAM" id="MobiDB-lite"/>
    </source>
</evidence>
<name>A0A4R2IN38_9PSEU</name>
<gene>
    <name evidence="3" type="ORF">EV192_11920</name>
</gene>